<protein>
    <recommendedName>
        <fullName evidence="2">DUF7514 domain-containing protein</fullName>
    </recommendedName>
</protein>
<feature type="region of interest" description="Disordered" evidence="1">
    <location>
        <begin position="202"/>
        <end position="229"/>
    </location>
</feature>
<dbReference type="InterPro" id="IPR055936">
    <property type="entry name" value="DUF7514"/>
</dbReference>
<feature type="domain" description="DUF7514" evidence="2">
    <location>
        <begin position="35"/>
        <end position="195"/>
    </location>
</feature>
<proteinExistence type="predicted"/>
<name>A0ABR3RF67_9PLEO</name>
<organism evidence="3 4">
    <name type="scientific">Nothophoma quercina</name>
    <dbReference type="NCBI Taxonomy" id="749835"/>
    <lineage>
        <taxon>Eukaryota</taxon>
        <taxon>Fungi</taxon>
        <taxon>Dikarya</taxon>
        <taxon>Ascomycota</taxon>
        <taxon>Pezizomycotina</taxon>
        <taxon>Dothideomycetes</taxon>
        <taxon>Pleosporomycetidae</taxon>
        <taxon>Pleosporales</taxon>
        <taxon>Pleosporineae</taxon>
        <taxon>Didymellaceae</taxon>
        <taxon>Nothophoma</taxon>
    </lineage>
</organism>
<dbReference type="Pfam" id="PF24355">
    <property type="entry name" value="DUF7514"/>
    <property type="match status" value="1"/>
</dbReference>
<dbReference type="PANTHER" id="PTHR39611:SF2">
    <property type="entry name" value="HYDROXYPROLINE-RICH GLYCOPROTEIN DZ-HRGP"/>
    <property type="match status" value="1"/>
</dbReference>
<feature type="region of interest" description="Disordered" evidence="1">
    <location>
        <begin position="1"/>
        <end position="25"/>
    </location>
</feature>
<dbReference type="Proteomes" id="UP001521222">
    <property type="component" value="Unassembled WGS sequence"/>
</dbReference>
<evidence type="ECO:0000313" key="4">
    <source>
        <dbReference type="Proteomes" id="UP001521222"/>
    </source>
</evidence>
<accession>A0ABR3RF67</accession>
<keyword evidence="4" id="KW-1185">Reference proteome</keyword>
<evidence type="ECO:0000313" key="3">
    <source>
        <dbReference type="EMBL" id="KAL1603094.1"/>
    </source>
</evidence>
<sequence>MGDMAANTHESKEQQPAENAANDEATQKEAYNYWGYLLKPDKCGTDKLDNLLKGIADVISKRFEPSDSPDLTPSQIAAWYRAVGGDYDMLFTETPPSSIAFIYRSLGAFHSLQPSANDDGYSSPAIPALKKQGFVTWQTIQLLLGPQEHVPFLQKSVEQFDVIDPETKEPFIKLLPSKCFPDKPDEAMEEWYEGVAARLKREAESEANGTRVEDEPRMSADYSGDGSSADEKTGAFKYFEDPMYRKSRSRPTFMRHVSKEQARAGNEGPISRTRTQLLSLPSHLRPNGILCTSALTHRGEKALYLPQTPTQITTNRLRDDVRQSFAIVYRMTPLFRQGSTFLQPIMSNTVPRLNISRVTGKM</sequence>
<comment type="caution">
    <text evidence="3">The sequence shown here is derived from an EMBL/GenBank/DDBJ whole genome shotgun (WGS) entry which is preliminary data.</text>
</comment>
<dbReference type="EMBL" id="JAKIXB020000013">
    <property type="protein sequence ID" value="KAL1603094.1"/>
    <property type="molecule type" value="Genomic_DNA"/>
</dbReference>
<gene>
    <name evidence="3" type="ORF">SLS59_004751</name>
</gene>
<evidence type="ECO:0000259" key="2">
    <source>
        <dbReference type="Pfam" id="PF24355"/>
    </source>
</evidence>
<reference evidence="3 4" key="1">
    <citation type="submission" date="2024-02" db="EMBL/GenBank/DDBJ databases">
        <title>De novo assembly and annotation of 12 fungi associated with fruit tree decline syndrome in Ontario, Canada.</title>
        <authorList>
            <person name="Sulman M."/>
            <person name="Ellouze W."/>
            <person name="Ilyukhin E."/>
        </authorList>
    </citation>
    <scope>NUCLEOTIDE SEQUENCE [LARGE SCALE GENOMIC DNA]</scope>
    <source>
        <strain evidence="3 4">M97-236</strain>
    </source>
</reference>
<evidence type="ECO:0000256" key="1">
    <source>
        <dbReference type="SAM" id="MobiDB-lite"/>
    </source>
</evidence>
<dbReference type="PANTHER" id="PTHR39611">
    <property type="entry name" value="HYDROXYPROLINE-RICH GLYCOPROTEIN DZ-HRGP-RELATED"/>
    <property type="match status" value="1"/>
</dbReference>